<sequence length="47" mass="5807">MNEPYERLCKHMKCAYSSCFYCNKYKEELKHIDSETFFKLKEYIKGE</sequence>
<proteinExistence type="predicted"/>
<evidence type="ECO:0000313" key="2">
    <source>
        <dbReference type="Proteomes" id="UP000007346"/>
    </source>
</evidence>
<dbReference type="AlphaFoldDB" id="J9UR67"/>
<dbReference type="Proteomes" id="UP000007346">
    <property type="component" value="Chromosome"/>
</dbReference>
<dbReference type="KEGG" id="bpj:B2904_orf181"/>
<dbReference type="HOGENOM" id="CLU_3165354_0_0_12"/>
<dbReference type="RefSeq" id="WP_014935177.1">
    <property type="nucleotide sequence ID" value="NC_018607.1"/>
</dbReference>
<organism evidence="1 2">
    <name type="scientific">Brachyspira pilosicoli B2904</name>
    <dbReference type="NCBI Taxonomy" id="1133568"/>
    <lineage>
        <taxon>Bacteria</taxon>
        <taxon>Pseudomonadati</taxon>
        <taxon>Spirochaetota</taxon>
        <taxon>Spirochaetia</taxon>
        <taxon>Brachyspirales</taxon>
        <taxon>Brachyspiraceae</taxon>
        <taxon>Brachyspira</taxon>
    </lineage>
</organism>
<gene>
    <name evidence="1" type="ORF">B2904_orf181</name>
</gene>
<evidence type="ECO:0000313" key="1">
    <source>
        <dbReference type="EMBL" id="AFR69538.1"/>
    </source>
</evidence>
<reference evidence="1 2" key="1">
    <citation type="journal article" date="2012" name="BMC Genomics">
        <title>Comparative genomics of Brachyspira pilosicoli strains: genome rearrangements, reductions and correlation of genetic compliment with phenotypic diversity.</title>
        <authorList>
            <person name="Mappley L.J."/>
            <person name="Black M.L."/>
            <person name="Abuoun M."/>
            <person name="Darby A.C."/>
            <person name="Woodward M.J."/>
            <person name="Parkhill J."/>
            <person name="Turner A.K."/>
            <person name="Bellgard M.I."/>
            <person name="La T."/>
            <person name="Phillips N.D."/>
            <person name="La Ragione R.M."/>
            <person name="Hampson D.J."/>
        </authorList>
    </citation>
    <scope>NUCLEOTIDE SEQUENCE [LARGE SCALE GENOMIC DNA]</scope>
    <source>
        <strain evidence="1">B2904</strain>
    </source>
</reference>
<dbReference type="EMBL" id="CP003490">
    <property type="protein sequence ID" value="AFR69538.1"/>
    <property type="molecule type" value="Genomic_DNA"/>
</dbReference>
<protein>
    <submittedName>
        <fullName evidence="1">Uncharacterized protein</fullName>
    </submittedName>
</protein>
<dbReference type="PATRIC" id="fig|1133568.3.peg.180"/>
<name>J9UR67_BRAPL</name>
<accession>J9UR67</accession>